<dbReference type="Gene3D" id="2.40.110.10">
    <property type="entry name" value="Butyryl-CoA Dehydrogenase, subunit A, domain 2"/>
    <property type="match status" value="1"/>
</dbReference>
<accession>A0A9X3MTW4</accession>
<dbReference type="Proteomes" id="UP001149140">
    <property type="component" value="Unassembled WGS sequence"/>
</dbReference>
<comment type="caution">
    <text evidence="1">The sequence shown here is derived from an EMBL/GenBank/DDBJ whole genome shotgun (WGS) entry which is preliminary data.</text>
</comment>
<dbReference type="InterPro" id="IPR009100">
    <property type="entry name" value="AcylCoA_DH/oxidase_NM_dom_sf"/>
</dbReference>
<sequence length="319" mass="34216">MTAPALAVRDVLSEIAANAAALDAQPAFPHGAFRALKDAGALTPPPTHEQEWGLVRRVATADGSVGRIFEGHLNAYERLQLDGIDPEEHLLGVWGADPLPHEGTAAYVEDNALHGEKVFCSGAGGLDRALVIARGELVYVDLHENVEIDTTWYRSHGMRASESHRVIFHAAPVLATLAKLTREPYISGDAIRTAACWAGVLDAAVEATLQDLGAKPETDELRALAAGNVIIAQATIDRWFEHAAHTTPTAKLSIGLRHAVATAGATIFDEASRATGSRPFAAGAQLDRARRDFELFVLQHRLDPFVARLGRQAIEASRS</sequence>
<evidence type="ECO:0000313" key="2">
    <source>
        <dbReference type="Proteomes" id="UP001149140"/>
    </source>
</evidence>
<dbReference type="SUPFAM" id="SSF56645">
    <property type="entry name" value="Acyl-CoA dehydrogenase NM domain-like"/>
    <property type="match status" value="1"/>
</dbReference>
<proteinExistence type="predicted"/>
<evidence type="ECO:0008006" key="3">
    <source>
        <dbReference type="Google" id="ProtNLM"/>
    </source>
</evidence>
<keyword evidence="2" id="KW-1185">Reference proteome</keyword>
<dbReference type="EMBL" id="JAPDOD010000019">
    <property type="protein sequence ID" value="MDA0162589.1"/>
    <property type="molecule type" value="Genomic_DNA"/>
</dbReference>
<reference evidence="1" key="1">
    <citation type="submission" date="2022-10" db="EMBL/GenBank/DDBJ databases">
        <title>The WGS of Solirubrobacter ginsenosidimutans DSM 21036.</title>
        <authorList>
            <person name="Jiang Z."/>
        </authorList>
    </citation>
    <scope>NUCLEOTIDE SEQUENCE</scope>
    <source>
        <strain evidence="1">DSM 21036</strain>
    </source>
</reference>
<dbReference type="RefSeq" id="WP_270041830.1">
    <property type="nucleotide sequence ID" value="NZ_JAPDOD010000019.1"/>
</dbReference>
<name>A0A9X3MTW4_9ACTN</name>
<dbReference type="InterPro" id="IPR046373">
    <property type="entry name" value="Acyl-CoA_Oxase/DH_mid-dom_sf"/>
</dbReference>
<dbReference type="GO" id="GO:0016627">
    <property type="term" value="F:oxidoreductase activity, acting on the CH-CH group of donors"/>
    <property type="evidence" value="ECO:0007669"/>
    <property type="project" value="InterPro"/>
</dbReference>
<gene>
    <name evidence="1" type="ORF">OM076_20105</name>
</gene>
<organism evidence="1 2">
    <name type="scientific">Solirubrobacter ginsenosidimutans</name>
    <dbReference type="NCBI Taxonomy" id="490573"/>
    <lineage>
        <taxon>Bacteria</taxon>
        <taxon>Bacillati</taxon>
        <taxon>Actinomycetota</taxon>
        <taxon>Thermoleophilia</taxon>
        <taxon>Solirubrobacterales</taxon>
        <taxon>Solirubrobacteraceae</taxon>
        <taxon>Solirubrobacter</taxon>
    </lineage>
</organism>
<dbReference type="AlphaFoldDB" id="A0A9X3MTW4"/>
<evidence type="ECO:0000313" key="1">
    <source>
        <dbReference type="EMBL" id="MDA0162589.1"/>
    </source>
</evidence>
<protein>
    <recommendedName>
        <fullName evidence="3">Acyl-CoA dehydrogenase</fullName>
    </recommendedName>
</protein>